<name>A0A5B7HGU6_PORTR</name>
<protein>
    <submittedName>
        <fullName evidence="2">Uncharacterized protein</fullName>
    </submittedName>
</protein>
<dbReference type="EMBL" id="VSRR010029351">
    <property type="protein sequence ID" value="MPC69393.1"/>
    <property type="molecule type" value="Genomic_DNA"/>
</dbReference>
<feature type="transmembrane region" description="Helical" evidence="1">
    <location>
        <begin position="12"/>
        <end position="33"/>
    </location>
</feature>
<dbReference type="Proteomes" id="UP000324222">
    <property type="component" value="Unassembled WGS sequence"/>
</dbReference>
<keyword evidence="3" id="KW-1185">Reference proteome</keyword>
<keyword evidence="1" id="KW-0812">Transmembrane</keyword>
<evidence type="ECO:0000256" key="1">
    <source>
        <dbReference type="SAM" id="Phobius"/>
    </source>
</evidence>
<gene>
    <name evidence="2" type="ORF">E2C01_063616</name>
</gene>
<proteinExistence type="predicted"/>
<dbReference type="AlphaFoldDB" id="A0A5B7HGU6"/>
<keyword evidence="1" id="KW-1133">Transmembrane helix</keyword>
<evidence type="ECO:0000313" key="2">
    <source>
        <dbReference type="EMBL" id="MPC69393.1"/>
    </source>
</evidence>
<sequence length="154" mass="16767">MGPNRLISGSGVGGSWVGGGLWLVVLWCVWVGYRGVWCGEGVCMCVGGRRAPHGGVSMCVRDHEENDAIFPPPIRSGPPLSCRAHWASLQLATPPPHPRHCTMQLVRGHTRPCSHPPPSLWWLSGCRVAGVRGGQQGLAKYDYRPCTHWLPQTT</sequence>
<organism evidence="2 3">
    <name type="scientific">Portunus trituberculatus</name>
    <name type="common">Swimming crab</name>
    <name type="synonym">Neptunus trituberculatus</name>
    <dbReference type="NCBI Taxonomy" id="210409"/>
    <lineage>
        <taxon>Eukaryota</taxon>
        <taxon>Metazoa</taxon>
        <taxon>Ecdysozoa</taxon>
        <taxon>Arthropoda</taxon>
        <taxon>Crustacea</taxon>
        <taxon>Multicrustacea</taxon>
        <taxon>Malacostraca</taxon>
        <taxon>Eumalacostraca</taxon>
        <taxon>Eucarida</taxon>
        <taxon>Decapoda</taxon>
        <taxon>Pleocyemata</taxon>
        <taxon>Brachyura</taxon>
        <taxon>Eubrachyura</taxon>
        <taxon>Portunoidea</taxon>
        <taxon>Portunidae</taxon>
        <taxon>Portuninae</taxon>
        <taxon>Portunus</taxon>
    </lineage>
</organism>
<reference evidence="2 3" key="1">
    <citation type="submission" date="2019-05" db="EMBL/GenBank/DDBJ databases">
        <title>Another draft genome of Portunus trituberculatus and its Hox gene families provides insights of decapod evolution.</title>
        <authorList>
            <person name="Jeong J.-H."/>
            <person name="Song I."/>
            <person name="Kim S."/>
            <person name="Choi T."/>
            <person name="Kim D."/>
            <person name="Ryu S."/>
            <person name="Kim W."/>
        </authorList>
    </citation>
    <scope>NUCLEOTIDE SEQUENCE [LARGE SCALE GENOMIC DNA]</scope>
    <source>
        <tissue evidence="2">Muscle</tissue>
    </source>
</reference>
<comment type="caution">
    <text evidence="2">The sequence shown here is derived from an EMBL/GenBank/DDBJ whole genome shotgun (WGS) entry which is preliminary data.</text>
</comment>
<accession>A0A5B7HGU6</accession>
<evidence type="ECO:0000313" key="3">
    <source>
        <dbReference type="Proteomes" id="UP000324222"/>
    </source>
</evidence>
<keyword evidence="1" id="KW-0472">Membrane</keyword>